<sequence length="38" mass="4192">MSFPLRGLDSLGFMTLFLITAITANPRTSTIGREHLNV</sequence>
<dbReference type="AlphaFoldDB" id="A0A1X7VQT3"/>
<protein>
    <submittedName>
        <fullName evidence="1">Uncharacterized protein</fullName>
    </submittedName>
</protein>
<accession>A0A1X7VQT3</accession>
<organism evidence="1">
    <name type="scientific">Amphimedon queenslandica</name>
    <name type="common">Sponge</name>
    <dbReference type="NCBI Taxonomy" id="400682"/>
    <lineage>
        <taxon>Eukaryota</taxon>
        <taxon>Metazoa</taxon>
        <taxon>Porifera</taxon>
        <taxon>Demospongiae</taxon>
        <taxon>Heteroscleromorpha</taxon>
        <taxon>Haplosclerida</taxon>
        <taxon>Niphatidae</taxon>
        <taxon>Amphimedon</taxon>
    </lineage>
</organism>
<evidence type="ECO:0000313" key="1">
    <source>
        <dbReference type="EnsemblMetazoa" id="Aqu2.1.41788_001"/>
    </source>
</evidence>
<dbReference type="InParanoid" id="A0A1X7VQT3"/>
<name>A0A1X7VQT3_AMPQE</name>
<reference evidence="1" key="1">
    <citation type="submission" date="2017-05" db="UniProtKB">
        <authorList>
            <consortium name="EnsemblMetazoa"/>
        </authorList>
    </citation>
    <scope>IDENTIFICATION</scope>
</reference>
<proteinExistence type="predicted"/>
<dbReference type="EnsemblMetazoa" id="Aqu2.1.41788_001">
    <property type="protein sequence ID" value="Aqu2.1.41788_001"/>
    <property type="gene ID" value="Aqu2.1.41788"/>
</dbReference>